<dbReference type="HOGENOM" id="CLU_2692049_0_0_1"/>
<keyword evidence="2" id="KW-1185">Reference proteome</keyword>
<evidence type="ECO:0000313" key="2">
    <source>
        <dbReference type="Proteomes" id="UP000026962"/>
    </source>
</evidence>
<protein>
    <submittedName>
        <fullName evidence="1">Uncharacterized protein</fullName>
    </submittedName>
</protein>
<dbReference type="AlphaFoldDB" id="A0A0E0KAM4"/>
<dbReference type="EnsemblPlants" id="OPUNC03G08390.1">
    <property type="protein sequence ID" value="OPUNC03G08390.1"/>
    <property type="gene ID" value="OPUNC03G08390"/>
</dbReference>
<sequence length="74" mass="7967">MVQPSKAHISISAAASSTSHIQPLPSGLIAHTNNTTFESLIFYCLHLGGCGLQFVLLLSQPPTFNTVRLYQSLP</sequence>
<proteinExistence type="predicted"/>
<name>A0A0E0KAM4_ORYPU</name>
<reference evidence="1" key="1">
    <citation type="submission" date="2015-04" db="UniProtKB">
        <authorList>
            <consortium name="EnsemblPlants"/>
        </authorList>
    </citation>
    <scope>IDENTIFICATION</scope>
</reference>
<dbReference type="Gramene" id="OPUNC03G08390.1">
    <property type="protein sequence ID" value="OPUNC03G08390.1"/>
    <property type="gene ID" value="OPUNC03G08390"/>
</dbReference>
<dbReference type="Proteomes" id="UP000026962">
    <property type="component" value="Chromosome 3"/>
</dbReference>
<evidence type="ECO:0000313" key="1">
    <source>
        <dbReference type="EnsemblPlants" id="OPUNC03G08390.1"/>
    </source>
</evidence>
<reference evidence="1" key="2">
    <citation type="submission" date="2018-05" db="EMBL/GenBank/DDBJ databases">
        <title>OpunRS2 (Oryza punctata Reference Sequence Version 2).</title>
        <authorList>
            <person name="Zhang J."/>
            <person name="Kudrna D."/>
            <person name="Lee S."/>
            <person name="Talag J."/>
            <person name="Welchert J."/>
            <person name="Wing R.A."/>
        </authorList>
    </citation>
    <scope>NUCLEOTIDE SEQUENCE [LARGE SCALE GENOMIC DNA]</scope>
</reference>
<accession>A0A0E0KAM4</accession>
<organism evidence="1">
    <name type="scientific">Oryza punctata</name>
    <name type="common">Red rice</name>
    <dbReference type="NCBI Taxonomy" id="4537"/>
    <lineage>
        <taxon>Eukaryota</taxon>
        <taxon>Viridiplantae</taxon>
        <taxon>Streptophyta</taxon>
        <taxon>Embryophyta</taxon>
        <taxon>Tracheophyta</taxon>
        <taxon>Spermatophyta</taxon>
        <taxon>Magnoliopsida</taxon>
        <taxon>Liliopsida</taxon>
        <taxon>Poales</taxon>
        <taxon>Poaceae</taxon>
        <taxon>BOP clade</taxon>
        <taxon>Oryzoideae</taxon>
        <taxon>Oryzeae</taxon>
        <taxon>Oryzinae</taxon>
        <taxon>Oryza</taxon>
    </lineage>
</organism>